<gene>
    <name evidence="2" type="ORF">MN202_05855</name>
</gene>
<dbReference type="Proteomes" id="UP001375382">
    <property type="component" value="Unassembled WGS sequence"/>
</dbReference>
<proteinExistence type="predicted"/>
<reference evidence="2 3" key="1">
    <citation type="journal article" date="2023" name="Ecotoxicol. Environ. Saf.">
        <title>Mercury remediation potential of mercury-resistant strain Rheinheimera metallidurans sp. nov. isolated from a municipal waste dumping site.</title>
        <authorList>
            <person name="Yadav V."/>
            <person name="Manjhi A."/>
            <person name="Vadakedath N."/>
        </authorList>
    </citation>
    <scope>NUCLEOTIDE SEQUENCE [LARGE SCALE GENOMIC DNA]</scope>
    <source>
        <strain evidence="2 3">E-49</strain>
    </source>
</reference>
<feature type="transmembrane region" description="Helical" evidence="1">
    <location>
        <begin position="87"/>
        <end position="110"/>
    </location>
</feature>
<comment type="caution">
    <text evidence="2">The sequence shown here is derived from an EMBL/GenBank/DDBJ whole genome shotgun (WGS) entry which is preliminary data.</text>
</comment>
<name>A0ABU8C500_9GAMM</name>
<organism evidence="2 3">
    <name type="scientific">Rheinheimera muenzenbergensis</name>
    <dbReference type="NCBI Taxonomy" id="1193628"/>
    <lineage>
        <taxon>Bacteria</taxon>
        <taxon>Pseudomonadati</taxon>
        <taxon>Pseudomonadota</taxon>
        <taxon>Gammaproteobacteria</taxon>
        <taxon>Chromatiales</taxon>
        <taxon>Chromatiaceae</taxon>
        <taxon>Rheinheimera</taxon>
    </lineage>
</organism>
<evidence type="ECO:0000256" key="1">
    <source>
        <dbReference type="SAM" id="Phobius"/>
    </source>
</evidence>
<feature type="transmembrane region" description="Helical" evidence="1">
    <location>
        <begin position="51"/>
        <end position="75"/>
    </location>
</feature>
<accession>A0ABU8C500</accession>
<sequence>MNSSNNKYLWAAAICCAAAALAHLGCIVFGADWYRFFGAGEQMARMAEQGLWYPTVMTSVIVVLLVIWALYALSGAGAIKRLPLTKLALLIISGIFILRGVSFVGLMPMFPENSLTFWLVSSGICLVIGSLFATGLYQQWSELGGKLPNRR</sequence>
<keyword evidence="3" id="KW-1185">Reference proteome</keyword>
<keyword evidence="1" id="KW-0812">Transmembrane</keyword>
<evidence type="ECO:0000313" key="3">
    <source>
        <dbReference type="Proteomes" id="UP001375382"/>
    </source>
</evidence>
<evidence type="ECO:0000313" key="2">
    <source>
        <dbReference type="EMBL" id="MEH8016745.1"/>
    </source>
</evidence>
<feature type="transmembrane region" description="Helical" evidence="1">
    <location>
        <begin position="9"/>
        <end position="31"/>
    </location>
</feature>
<protein>
    <submittedName>
        <fullName evidence="2">Uncharacterized protein</fullName>
    </submittedName>
</protein>
<dbReference type="RefSeq" id="WP_335735163.1">
    <property type="nucleotide sequence ID" value="NZ_JALAAR010000004.1"/>
</dbReference>
<keyword evidence="1" id="KW-1133">Transmembrane helix</keyword>
<dbReference type="EMBL" id="JALAAR010000004">
    <property type="protein sequence ID" value="MEH8016745.1"/>
    <property type="molecule type" value="Genomic_DNA"/>
</dbReference>
<keyword evidence="1" id="KW-0472">Membrane</keyword>
<feature type="transmembrane region" description="Helical" evidence="1">
    <location>
        <begin position="116"/>
        <end position="137"/>
    </location>
</feature>